<dbReference type="GO" id="GO:0005802">
    <property type="term" value="C:trans-Golgi network"/>
    <property type="evidence" value="ECO:0000318"/>
    <property type="project" value="GO_Central"/>
</dbReference>
<evidence type="ECO:0000256" key="4">
    <source>
        <dbReference type="ARBA" id="ARBA00023034"/>
    </source>
</evidence>
<dbReference type="InterPro" id="IPR008153">
    <property type="entry name" value="GAE_dom"/>
</dbReference>
<reference evidence="10 12" key="1">
    <citation type="journal article" date="2011" name="Science">
        <title>Comparative functional genomics of the fission yeasts.</title>
        <authorList>
            <person name="Rhind N."/>
            <person name="Chen Z."/>
            <person name="Yassour M."/>
            <person name="Thompson D.A."/>
            <person name="Haas B.J."/>
            <person name="Habib N."/>
            <person name="Wapinski I."/>
            <person name="Roy S."/>
            <person name="Lin M.F."/>
            <person name="Heiman D.I."/>
            <person name="Young S.K."/>
            <person name="Furuya K."/>
            <person name="Guo Y."/>
            <person name="Pidoux A."/>
            <person name="Chen H.M."/>
            <person name="Robbertse B."/>
            <person name="Goldberg J.M."/>
            <person name="Aoki K."/>
            <person name="Bayne E.H."/>
            <person name="Berlin A.M."/>
            <person name="Desjardins C.A."/>
            <person name="Dobbs E."/>
            <person name="Dukaj L."/>
            <person name="Fan L."/>
            <person name="FitzGerald M.G."/>
            <person name="French C."/>
            <person name="Gujja S."/>
            <person name="Hansen K."/>
            <person name="Keifenheim D."/>
            <person name="Levin J.Z."/>
            <person name="Mosher R.A."/>
            <person name="Mueller C.A."/>
            <person name="Pfiffner J."/>
            <person name="Priest M."/>
            <person name="Russ C."/>
            <person name="Smialowska A."/>
            <person name="Swoboda P."/>
            <person name="Sykes S.M."/>
            <person name="Vaughn M."/>
            <person name="Vengrova S."/>
            <person name="Yoder R."/>
            <person name="Zeng Q."/>
            <person name="Allshire R."/>
            <person name="Baulcombe D."/>
            <person name="Birren B.W."/>
            <person name="Brown W."/>
            <person name="Ekwall K."/>
            <person name="Kellis M."/>
            <person name="Leatherwood J."/>
            <person name="Levin H."/>
            <person name="Margalit H."/>
            <person name="Martienssen R."/>
            <person name="Nieduszynski C.A."/>
            <person name="Spatafora J.W."/>
            <person name="Friedman N."/>
            <person name="Dalgaard J.Z."/>
            <person name="Baumann P."/>
            <person name="Niki H."/>
            <person name="Regev A."/>
            <person name="Nusbaum C."/>
        </authorList>
    </citation>
    <scope>NUCLEOTIDE SEQUENCE [LARGE SCALE GENOMIC DNA]</scope>
    <source>
        <strain evidence="12">yFS275 / FY16936</strain>
    </source>
</reference>
<dbReference type="PROSITE" id="PS50909">
    <property type="entry name" value="GAT"/>
    <property type="match status" value="1"/>
</dbReference>
<dbReference type="SUPFAM" id="SSF48464">
    <property type="entry name" value="ENTH/VHS domain"/>
    <property type="match status" value="1"/>
</dbReference>
<dbReference type="RefSeq" id="XP_002174096.1">
    <property type="nucleotide sequence ID" value="XM_002174060.2"/>
</dbReference>
<evidence type="ECO:0000256" key="2">
    <source>
        <dbReference type="ARBA" id="ARBA00022448"/>
    </source>
</evidence>
<feature type="region of interest" description="Disordered" evidence="6">
    <location>
        <begin position="346"/>
        <end position="383"/>
    </location>
</feature>
<dbReference type="Gene3D" id="1.25.40.90">
    <property type="match status" value="1"/>
</dbReference>
<dbReference type="GO" id="GO:0043328">
    <property type="term" value="P:protein transport to vacuole involved in ubiquitin-dependent protein catabolic process via the multivesicular body sorting pathway"/>
    <property type="evidence" value="ECO:0000318"/>
    <property type="project" value="GO_Central"/>
</dbReference>
<sequence length="500" mass="56407">MASSAEITLLKYIRDATEPFAFEPNLALNLEIADLINQKKGNLPRVAAFAIVRKINDRNPTVAYLAVNLLDICVKNCGYAFHLQIATKDFLNELVRRFPEHPRMGINKIQQLILRLIEEWRLTICKDSRYKDDFGFIRDMHILLGYNGYKFPEISKDDITVLSEKNTLKSIEELEREDREAMSAKLQELIRRGTPTDLAEANKLMKIMAGYDTQRKKEYRDRVIASLEKLKRKATLFGEMLAGITETDQLSAGDVYDELATSLQEASIKLERILKDDFEDENDKQQVASLYEYVTNLTNQYKCIKNRDVEGAANFRKTANEVEMVSAKSNSDLLIDLNFQPDTNSEINHTTDLVGSPASQTATPPIHLSSLAPSASSQPSALSPEPTLSNILHKFAYFTLRYASKEFQQNKLSLVLKLSNDSTKLIDNFQLFIAVPKVYKLQLEPQSGSMLPAGAVEGITQQVSVYGPLNPSKGLPVRLKVTYKIDGVLKEEFEQSVIPL</sequence>
<feature type="domain" description="VHS" evidence="7">
    <location>
        <begin position="16"/>
        <end position="152"/>
    </location>
</feature>
<evidence type="ECO:0000259" key="8">
    <source>
        <dbReference type="PROSITE" id="PS50180"/>
    </source>
</evidence>
<dbReference type="Gene3D" id="1.20.58.160">
    <property type="match status" value="1"/>
</dbReference>
<feature type="domain" description="GAT" evidence="9">
    <location>
        <begin position="179"/>
        <end position="306"/>
    </location>
</feature>
<accession>B6K1I2</accession>
<dbReference type="GO" id="GO:0043130">
    <property type="term" value="F:ubiquitin binding"/>
    <property type="evidence" value="ECO:0000318"/>
    <property type="project" value="GO_Central"/>
</dbReference>
<evidence type="ECO:0000313" key="10">
    <source>
        <dbReference type="EMBL" id="EEB07803.1"/>
    </source>
</evidence>
<dbReference type="Gene3D" id="2.60.40.1230">
    <property type="match status" value="1"/>
</dbReference>
<dbReference type="CDD" id="cd14235">
    <property type="entry name" value="GAT_GGA_fungi"/>
    <property type="match status" value="1"/>
</dbReference>
<dbReference type="SMART" id="SM00288">
    <property type="entry name" value="VHS"/>
    <property type="match status" value="1"/>
</dbReference>
<dbReference type="OMA" id="VNDRNPT"/>
<dbReference type="SUPFAM" id="SSF89009">
    <property type="entry name" value="GAT-like domain"/>
    <property type="match status" value="1"/>
</dbReference>
<dbReference type="InterPro" id="IPR008942">
    <property type="entry name" value="ENTH_VHS"/>
</dbReference>
<dbReference type="EMBL" id="KE651166">
    <property type="protein sequence ID" value="EEB07803.1"/>
    <property type="molecule type" value="Genomic_DNA"/>
</dbReference>
<protein>
    <submittedName>
        <fullName evidence="10">Adaptin</fullName>
    </submittedName>
</protein>
<name>B6K1I2_SCHJY</name>
<evidence type="ECO:0000256" key="1">
    <source>
        <dbReference type="ARBA" id="ARBA00004601"/>
    </source>
</evidence>
<dbReference type="FunFam" id="1.25.40.90:FF:000008">
    <property type="entry name" value="VHS domain protein"/>
    <property type="match status" value="1"/>
</dbReference>
<keyword evidence="3" id="KW-0653">Protein transport</keyword>
<dbReference type="InterPro" id="IPR013041">
    <property type="entry name" value="Clathrin_app_Ig-like_sf"/>
</dbReference>
<evidence type="ECO:0000313" key="11">
    <source>
        <dbReference type="JaponicusDB" id="SJAG_02912"/>
    </source>
</evidence>
<keyword evidence="12" id="KW-1185">Reference proteome</keyword>
<dbReference type="eggNOG" id="KOG1087">
    <property type="taxonomic scope" value="Eukaryota"/>
</dbReference>
<dbReference type="STRING" id="402676.B6K1I2"/>
<dbReference type="PANTHER" id="PTHR47180:SF1">
    <property type="entry name" value="ADP-RIBOSYLATION FACTOR-BINDING PROTEIN GGA1-RELATED"/>
    <property type="match status" value="1"/>
</dbReference>
<dbReference type="SUPFAM" id="SSF49348">
    <property type="entry name" value="Clathrin adaptor appendage domain"/>
    <property type="match status" value="1"/>
</dbReference>
<dbReference type="OrthoDB" id="2018246at2759"/>
<dbReference type="Pfam" id="PF00790">
    <property type="entry name" value="VHS"/>
    <property type="match status" value="1"/>
</dbReference>
<dbReference type="HOGENOM" id="CLU_017092_0_0_1"/>
<dbReference type="JaponicusDB" id="SJAG_02912">
    <property type="gene designation" value="gga22"/>
</dbReference>
<dbReference type="InterPro" id="IPR002014">
    <property type="entry name" value="VHS_dom"/>
</dbReference>
<organism evidence="10 12">
    <name type="scientific">Schizosaccharomyces japonicus (strain yFS275 / FY16936)</name>
    <name type="common">Fission yeast</name>
    <dbReference type="NCBI Taxonomy" id="402676"/>
    <lineage>
        <taxon>Eukaryota</taxon>
        <taxon>Fungi</taxon>
        <taxon>Dikarya</taxon>
        <taxon>Ascomycota</taxon>
        <taxon>Taphrinomycotina</taxon>
        <taxon>Schizosaccharomycetes</taxon>
        <taxon>Schizosaccharomycetales</taxon>
        <taxon>Schizosaccharomycetaceae</taxon>
        <taxon>Schizosaccharomyces</taxon>
    </lineage>
</organism>
<dbReference type="VEuPathDB" id="FungiDB:SJAG_02912"/>
<dbReference type="CDD" id="cd16998">
    <property type="entry name" value="VHS_GGA_fungi"/>
    <property type="match status" value="1"/>
</dbReference>
<dbReference type="Pfam" id="PF02883">
    <property type="entry name" value="Alpha_adaptinC2"/>
    <property type="match status" value="1"/>
</dbReference>
<dbReference type="AlphaFoldDB" id="B6K1I2"/>
<evidence type="ECO:0000313" key="12">
    <source>
        <dbReference type="Proteomes" id="UP000001744"/>
    </source>
</evidence>
<dbReference type="PROSITE" id="PS50179">
    <property type="entry name" value="VHS"/>
    <property type="match status" value="1"/>
</dbReference>
<feature type="compositionally biased region" description="Polar residues" evidence="6">
    <location>
        <begin position="346"/>
        <end position="363"/>
    </location>
</feature>
<dbReference type="PANTHER" id="PTHR47180">
    <property type="entry name" value="ADP-RIBOSYLATION FACTOR-BINDING PROTEIN GGA1-RELATED"/>
    <property type="match status" value="1"/>
</dbReference>
<comment type="function">
    <text evidence="5">May play a role in the regulation of membrane traffic through the trans-Golgi network.</text>
</comment>
<dbReference type="PROSITE" id="PS50180">
    <property type="entry name" value="GAE"/>
    <property type="match status" value="1"/>
</dbReference>
<feature type="compositionally biased region" description="Low complexity" evidence="6">
    <location>
        <begin position="368"/>
        <end position="383"/>
    </location>
</feature>
<dbReference type="GO" id="GO:0006895">
    <property type="term" value="P:Golgi to endosome transport"/>
    <property type="evidence" value="ECO:0000318"/>
    <property type="project" value="GO_Central"/>
</dbReference>
<evidence type="ECO:0000256" key="6">
    <source>
        <dbReference type="SAM" id="MobiDB-lite"/>
    </source>
</evidence>
<dbReference type="GO" id="GO:0005829">
    <property type="term" value="C:cytosol"/>
    <property type="evidence" value="ECO:0007669"/>
    <property type="project" value="GOC"/>
</dbReference>
<dbReference type="FunFam" id="1.20.5.170:FF:000024">
    <property type="entry name" value="VHS domain-containing protein"/>
    <property type="match status" value="1"/>
</dbReference>
<dbReference type="GO" id="GO:0006896">
    <property type="term" value="P:Golgi to vacuole transport"/>
    <property type="evidence" value="ECO:0000318"/>
    <property type="project" value="GO_Central"/>
</dbReference>
<dbReference type="Proteomes" id="UP000001744">
    <property type="component" value="Unassembled WGS sequence"/>
</dbReference>
<dbReference type="GeneID" id="7048594"/>
<proteinExistence type="predicted"/>
<dbReference type="InterPro" id="IPR038425">
    <property type="entry name" value="GAT_sf"/>
</dbReference>
<evidence type="ECO:0000256" key="3">
    <source>
        <dbReference type="ARBA" id="ARBA00022927"/>
    </source>
</evidence>
<feature type="domain" description="GAE" evidence="8">
    <location>
        <begin position="383"/>
        <end position="500"/>
    </location>
</feature>
<dbReference type="InterPro" id="IPR008152">
    <property type="entry name" value="Clathrin_a/b/g-adaptin_app_Ig"/>
</dbReference>
<keyword evidence="4" id="KW-0333">Golgi apparatus</keyword>
<comment type="subcellular location">
    <subcellularLocation>
        <location evidence="1">Golgi apparatus</location>
        <location evidence="1">trans-Golgi network</location>
    </subcellularLocation>
</comment>
<evidence type="ECO:0000259" key="9">
    <source>
        <dbReference type="PROSITE" id="PS50909"/>
    </source>
</evidence>
<dbReference type="SMART" id="SM00809">
    <property type="entry name" value="Alpha_adaptinC2"/>
    <property type="match status" value="1"/>
</dbReference>
<keyword evidence="2" id="KW-0813">Transport</keyword>
<gene>
    <name evidence="11" type="primary">gga22</name>
    <name evidence="10" type="ORF">SJAG_02912</name>
</gene>
<dbReference type="InterPro" id="IPR052653">
    <property type="entry name" value="ARF-binding"/>
</dbReference>
<evidence type="ECO:0000259" key="7">
    <source>
        <dbReference type="PROSITE" id="PS50179"/>
    </source>
</evidence>
<evidence type="ECO:0000256" key="5">
    <source>
        <dbReference type="ARBA" id="ARBA00053552"/>
    </source>
</evidence>
<dbReference type="InterPro" id="IPR004152">
    <property type="entry name" value="GAT_dom"/>
</dbReference>
<dbReference type="GO" id="GO:0035091">
    <property type="term" value="F:phosphatidylinositol binding"/>
    <property type="evidence" value="ECO:0007669"/>
    <property type="project" value="InterPro"/>
</dbReference>